<organism evidence="1">
    <name type="scientific">Lepeophtheirus salmonis</name>
    <name type="common">Salmon louse</name>
    <name type="synonym">Caligus salmonis</name>
    <dbReference type="NCBI Taxonomy" id="72036"/>
    <lineage>
        <taxon>Eukaryota</taxon>
        <taxon>Metazoa</taxon>
        <taxon>Ecdysozoa</taxon>
        <taxon>Arthropoda</taxon>
        <taxon>Crustacea</taxon>
        <taxon>Multicrustacea</taxon>
        <taxon>Hexanauplia</taxon>
        <taxon>Copepoda</taxon>
        <taxon>Siphonostomatoida</taxon>
        <taxon>Caligidae</taxon>
        <taxon>Lepeophtheirus</taxon>
    </lineage>
</organism>
<accession>A0A0K2V788</accession>
<name>A0A0K2V788_LEPSM</name>
<proteinExistence type="predicted"/>
<dbReference type="AlphaFoldDB" id="A0A0K2V788"/>
<protein>
    <submittedName>
        <fullName evidence="1">Uncharacterized protein</fullName>
    </submittedName>
</protein>
<dbReference type="EMBL" id="HACA01029027">
    <property type="protein sequence ID" value="CDW46388.1"/>
    <property type="molecule type" value="Transcribed_RNA"/>
</dbReference>
<sequence length="47" mass="5280">YELNIDLKIKYNIAELVAREVIVVFKNGGECLERELLAKDVVDGSSI</sequence>
<feature type="non-terminal residue" evidence="1">
    <location>
        <position position="1"/>
    </location>
</feature>
<reference evidence="1" key="1">
    <citation type="submission" date="2014-05" db="EMBL/GenBank/DDBJ databases">
        <authorList>
            <person name="Chronopoulou M."/>
        </authorList>
    </citation>
    <scope>NUCLEOTIDE SEQUENCE</scope>
    <source>
        <tissue evidence="1">Whole organism</tissue>
    </source>
</reference>
<evidence type="ECO:0000313" key="1">
    <source>
        <dbReference type="EMBL" id="CDW46388.1"/>
    </source>
</evidence>